<protein>
    <recommendedName>
        <fullName evidence="6">Late embryogenesis abundant protein LEA-2 subgroup domain-containing protein</fullName>
    </recommendedName>
</protein>
<dbReference type="PANTHER" id="PTHR31234">
    <property type="entry name" value="LATE EMBRYOGENESIS ABUNDANT (LEA) HYDROXYPROLINE-RICH GLYCOPROTEIN FAMILY"/>
    <property type="match status" value="1"/>
</dbReference>
<dbReference type="InterPro" id="IPR044839">
    <property type="entry name" value="NDR1-like"/>
</dbReference>
<dbReference type="GO" id="GO:0098542">
    <property type="term" value="P:defense response to other organism"/>
    <property type="evidence" value="ECO:0007669"/>
    <property type="project" value="InterPro"/>
</dbReference>
<evidence type="ECO:0008006" key="6">
    <source>
        <dbReference type="Google" id="ProtNLM"/>
    </source>
</evidence>
<sequence>MANPKTLRICCGVTTTLFIAIAITITTLAFTVFKPRNPIIEAYPVGLKKVSWDLTANETIIPMIITVQNKNYGSFQFQNTAATIEYHGLSVGRVPIPQNLVPARSKIKISTSADLITPMVVNSSYFYDDLAGGNLTLVSVARIPGMVHMFKILNLHATTYSTCQMEVFILTQTAKSTCTSRLKL</sequence>
<dbReference type="GO" id="GO:0016020">
    <property type="term" value="C:membrane"/>
    <property type="evidence" value="ECO:0007669"/>
    <property type="project" value="UniProtKB-SubCell"/>
</dbReference>
<keyword evidence="3" id="KW-0812">Transmembrane</keyword>
<evidence type="ECO:0000256" key="3">
    <source>
        <dbReference type="SAM" id="Phobius"/>
    </source>
</evidence>
<dbReference type="Proteomes" id="UP001159364">
    <property type="component" value="Linkage Group LG05"/>
</dbReference>
<dbReference type="PANTHER" id="PTHR31234:SF65">
    <property type="entry name" value="LATE EMBRYOGENESIS ABUNDANT PROTEIN, LEA_2 SUBGROUP"/>
    <property type="match status" value="1"/>
</dbReference>
<keyword evidence="3" id="KW-1133">Transmembrane helix</keyword>
<comment type="subcellular location">
    <subcellularLocation>
        <location evidence="1">Membrane</location>
    </subcellularLocation>
</comment>
<accession>A0AAV8TAY0</accession>
<dbReference type="AlphaFoldDB" id="A0AAV8TAY0"/>
<evidence type="ECO:0000313" key="5">
    <source>
        <dbReference type="Proteomes" id="UP001159364"/>
    </source>
</evidence>
<reference evidence="4 5" key="1">
    <citation type="submission" date="2021-09" db="EMBL/GenBank/DDBJ databases">
        <title>Genomic insights and catalytic innovation underlie evolution of tropane alkaloids biosynthesis.</title>
        <authorList>
            <person name="Wang Y.-J."/>
            <person name="Tian T."/>
            <person name="Huang J.-P."/>
            <person name="Huang S.-X."/>
        </authorList>
    </citation>
    <scope>NUCLEOTIDE SEQUENCE [LARGE SCALE GENOMIC DNA]</scope>
    <source>
        <strain evidence="4">KIB-2018</strain>
        <tissue evidence="4">Leaf</tissue>
    </source>
</reference>
<gene>
    <name evidence="4" type="ORF">K2173_003629</name>
</gene>
<evidence type="ECO:0000313" key="4">
    <source>
        <dbReference type="EMBL" id="KAJ8763847.1"/>
    </source>
</evidence>
<keyword evidence="2 3" id="KW-0472">Membrane</keyword>
<evidence type="ECO:0000256" key="1">
    <source>
        <dbReference type="ARBA" id="ARBA00004370"/>
    </source>
</evidence>
<feature type="transmembrane region" description="Helical" evidence="3">
    <location>
        <begin position="6"/>
        <end position="33"/>
    </location>
</feature>
<keyword evidence="5" id="KW-1185">Reference proteome</keyword>
<proteinExistence type="predicted"/>
<comment type="caution">
    <text evidence="4">The sequence shown here is derived from an EMBL/GenBank/DDBJ whole genome shotgun (WGS) entry which is preliminary data.</text>
</comment>
<name>A0AAV8TAY0_9ROSI</name>
<dbReference type="EMBL" id="JAIWQS010000005">
    <property type="protein sequence ID" value="KAJ8763847.1"/>
    <property type="molecule type" value="Genomic_DNA"/>
</dbReference>
<organism evidence="4 5">
    <name type="scientific">Erythroxylum novogranatense</name>
    <dbReference type="NCBI Taxonomy" id="1862640"/>
    <lineage>
        <taxon>Eukaryota</taxon>
        <taxon>Viridiplantae</taxon>
        <taxon>Streptophyta</taxon>
        <taxon>Embryophyta</taxon>
        <taxon>Tracheophyta</taxon>
        <taxon>Spermatophyta</taxon>
        <taxon>Magnoliopsida</taxon>
        <taxon>eudicotyledons</taxon>
        <taxon>Gunneridae</taxon>
        <taxon>Pentapetalae</taxon>
        <taxon>rosids</taxon>
        <taxon>fabids</taxon>
        <taxon>Malpighiales</taxon>
        <taxon>Erythroxylaceae</taxon>
        <taxon>Erythroxylum</taxon>
    </lineage>
</organism>
<evidence type="ECO:0000256" key="2">
    <source>
        <dbReference type="ARBA" id="ARBA00023136"/>
    </source>
</evidence>